<evidence type="ECO:0000313" key="2">
    <source>
        <dbReference type="EMBL" id="MBC5668493.1"/>
    </source>
</evidence>
<dbReference type="EMBL" id="JACOOZ010000008">
    <property type="protein sequence ID" value="MBC5668493.1"/>
    <property type="molecule type" value="Genomic_DNA"/>
</dbReference>
<dbReference type="PANTHER" id="PTHR30015">
    <property type="entry name" value="MRR RESTRICTION SYSTEM PROTEIN"/>
    <property type="match status" value="1"/>
</dbReference>
<gene>
    <name evidence="2" type="ORF">H8S00_10970</name>
</gene>
<dbReference type="Proteomes" id="UP000597877">
    <property type="component" value="Unassembled WGS sequence"/>
</dbReference>
<protein>
    <submittedName>
        <fullName evidence="2">Restriction endonuclease</fullName>
    </submittedName>
</protein>
<keyword evidence="2" id="KW-0540">Nuclease</keyword>
<sequence>MSFPNKKKKIEEQIPTHTPIHTIKAGNISVPMIMRKYRIGSRKASLIMDKLYELHYIAPLDANTDVREMLVDENIIWDYIAYHYNFSTDSSKIHNNMIIARNSTSIPECANKDYDLMDGHEFEYFCASLLEQNGFTNIVVTQDSVDDGIDILAEKEEIKYGIQCKCYSSNIGNSAVQQAYTGIQMYKCDVGVVLTNRYFTDSAKKTSDKTRIKLWDRKKLEQLIEVAKNCR</sequence>
<proteinExistence type="predicted"/>
<keyword evidence="2" id="KW-0378">Hydrolase</keyword>
<dbReference type="InterPro" id="IPR036388">
    <property type="entry name" value="WH-like_DNA-bd_sf"/>
</dbReference>
<dbReference type="InterPro" id="IPR011856">
    <property type="entry name" value="tRNA_endonuc-like_dom_sf"/>
</dbReference>
<accession>A0ABR7F4G3</accession>
<comment type="caution">
    <text evidence="2">The sequence shown here is derived from an EMBL/GenBank/DDBJ whole genome shotgun (WGS) entry which is preliminary data.</text>
</comment>
<dbReference type="Gene3D" id="3.40.1350.10">
    <property type="match status" value="1"/>
</dbReference>
<dbReference type="GO" id="GO:0004519">
    <property type="term" value="F:endonuclease activity"/>
    <property type="evidence" value="ECO:0007669"/>
    <property type="project" value="UniProtKB-KW"/>
</dbReference>
<evidence type="ECO:0000313" key="3">
    <source>
        <dbReference type="Proteomes" id="UP000597877"/>
    </source>
</evidence>
<dbReference type="RefSeq" id="WP_186840532.1">
    <property type="nucleotide sequence ID" value="NZ_JACOOZ010000008.1"/>
</dbReference>
<organism evidence="2 3">
    <name type="scientific">Eubacterium segne</name>
    <dbReference type="NCBI Taxonomy" id="2763045"/>
    <lineage>
        <taxon>Bacteria</taxon>
        <taxon>Bacillati</taxon>
        <taxon>Bacillota</taxon>
        <taxon>Clostridia</taxon>
        <taxon>Eubacteriales</taxon>
        <taxon>Eubacteriaceae</taxon>
        <taxon>Eubacterium</taxon>
    </lineage>
</organism>
<dbReference type="InterPro" id="IPR052906">
    <property type="entry name" value="Type_IV_Methyl-Rstrct_Enzyme"/>
</dbReference>
<dbReference type="InterPro" id="IPR007560">
    <property type="entry name" value="Restrct_endonuc_IV_Mrr"/>
</dbReference>
<name>A0ABR7F4G3_9FIRM</name>
<dbReference type="InterPro" id="IPR011335">
    <property type="entry name" value="Restrct_endonuc-II-like"/>
</dbReference>
<dbReference type="SUPFAM" id="SSF52980">
    <property type="entry name" value="Restriction endonuclease-like"/>
    <property type="match status" value="1"/>
</dbReference>
<evidence type="ECO:0000259" key="1">
    <source>
        <dbReference type="Pfam" id="PF04471"/>
    </source>
</evidence>
<keyword evidence="2" id="KW-0255">Endonuclease</keyword>
<dbReference type="Pfam" id="PF04471">
    <property type="entry name" value="Mrr_cat"/>
    <property type="match status" value="1"/>
</dbReference>
<reference evidence="2 3" key="1">
    <citation type="submission" date="2020-08" db="EMBL/GenBank/DDBJ databases">
        <title>Genome public.</title>
        <authorList>
            <person name="Liu C."/>
            <person name="Sun Q."/>
        </authorList>
    </citation>
    <scope>NUCLEOTIDE SEQUENCE [LARGE SCALE GENOMIC DNA]</scope>
    <source>
        <strain evidence="2 3">BX4</strain>
    </source>
</reference>
<keyword evidence="3" id="KW-1185">Reference proteome</keyword>
<dbReference type="PANTHER" id="PTHR30015:SF6">
    <property type="entry name" value="SLL1429 PROTEIN"/>
    <property type="match status" value="1"/>
</dbReference>
<feature type="domain" description="Restriction endonuclease type IV Mrr" evidence="1">
    <location>
        <begin position="117"/>
        <end position="224"/>
    </location>
</feature>
<dbReference type="Gene3D" id="1.10.10.10">
    <property type="entry name" value="Winged helix-like DNA-binding domain superfamily/Winged helix DNA-binding domain"/>
    <property type="match status" value="1"/>
</dbReference>